<sequence length="445" mass="47663">MNFPTNLGAISRISSSWWIVFAGFISIVFTFGVPTLVMPVIYGPIIDEFGWTRAQVTLVVTLKFGAGAVFGIFFGALIDRFGVRRIVTTASIVSAVAMASFLLVQSLWQFYAAGLVLGLGSITVMIAIKVLVSKRFMRQQGLAIGAALLGTAVAGTFTPRLATMLIGLYGWREALAFLSVGIWVVALPTFLWIVEDRDIDEPQVESDARSPAVSPAQLAAAEMDFNDVLRSRSFWMIGLAVMLIGFVDQSVGQHMVMYLDRDVGLGPVVAANVLTAVFAISIVGKLGFGWFYDKLSVRGVMVCYFLMAVAVVLLFPAQVLSILILFSIVRGLAHGGAIVDIPVLSKHCFGPKVLGKTIGILTACVTVGFALGPPIVGYLYDTQGNYRIAFFLLVGVSIAAGLSLLGVTATYRERVVALERAAEEGSSEPEPAWGSPSRERSGPSS</sequence>
<feature type="transmembrane region" description="Helical" evidence="2">
    <location>
        <begin position="388"/>
        <end position="411"/>
    </location>
</feature>
<proteinExistence type="predicted"/>
<dbReference type="Pfam" id="PF07690">
    <property type="entry name" value="MFS_1"/>
    <property type="match status" value="1"/>
</dbReference>
<dbReference type="PANTHER" id="PTHR11360:SF290">
    <property type="entry name" value="MONOCARBOXYLATE MFS PERMEASE"/>
    <property type="match status" value="1"/>
</dbReference>
<protein>
    <recommendedName>
        <fullName evidence="3">Major facilitator superfamily (MFS) profile domain-containing protein</fullName>
    </recommendedName>
</protein>
<dbReference type="InterPro" id="IPR036259">
    <property type="entry name" value="MFS_trans_sf"/>
</dbReference>
<dbReference type="AlphaFoldDB" id="A0A381UC21"/>
<feature type="transmembrane region" description="Helical" evidence="2">
    <location>
        <begin position="263"/>
        <end position="283"/>
    </location>
</feature>
<feature type="transmembrane region" description="Helical" evidence="2">
    <location>
        <begin position="54"/>
        <end position="74"/>
    </location>
</feature>
<feature type="transmembrane region" description="Helical" evidence="2">
    <location>
        <begin position="353"/>
        <end position="376"/>
    </location>
</feature>
<keyword evidence="2" id="KW-0812">Transmembrane</keyword>
<dbReference type="PROSITE" id="PS50850">
    <property type="entry name" value="MFS"/>
    <property type="match status" value="1"/>
</dbReference>
<dbReference type="InterPro" id="IPR020846">
    <property type="entry name" value="MFS_dom"/>
</dbReference>
<evidence type="ECO:0000256" key="2">
    <source>
        <dbReference type="SAM" id="Phobius"/>
    </source>
</evidence>
<dbReference type="GO" id="GO:0022857">
    <property type="term" value="F:transmembrane transporter activity"/>
    <property type="evidence" value="ECO:0007669"/>
    <property type="project" value="InterPro"/>
</dbReference>
<feature type="transmembrane region" description="Helical" evidence="2">
    <location>
        <begin position="144"/>
        <end position="169"/>
    </location>
</feature>
<keyword evidence="2" id="KW-1133">Transmembrane helix</keyword>
<keyword evidence="2" id="KW-0472">Membrane</keyword>
<dbReference type="PANTHER" id="PTHR11360">
    <property type="entry name" value="MONOCARBOXYLATE TRANSPORTER"/>
    <property type="match status" value="1"/>
</dbReference>
<dbReference type="CDD" id="cd17355">
    <property type="entry name" value="MFS_YcxA_like"/>
    <property type="match status" value="1"/>
</dbReference>
<feature type="domain" description="Major facilitator superfamily (MFS) profile" evidence="3">
    <location>
        <begin position="18"/>
        <end position="412"/>
    </location>
</feature>
<dbReference type="InterPro" id="IPR050327">
    <property type="entry name" value="Proton-linked_MCT"/>
</dbReference>
<feature type="transmembrane region" description="Helical" evidence="2">
    <location>
        <begin position="175"/>
        <end position="194"/>
    </location>
</feature>
<feature type="region of interest" description="Disordered" evidence="1">
    <location>
        <begin position="421"/>
        <end position="445"/>
    </location>
</feature>
<feature type="transmembrane region" description="Helical" evidence="2">
    <location>
        <begin position="110"/>
        <end position="132"/>
    </location>
</feature>
<feature type="transmembrane region" description="Helical" evidence="2">
    <location>
        <begin position="86"/>
        <end position="104"/>
    </location>
</feature>
<dbReference type="Gene3D" id="1.20.1250.20">
    <property type="entry name" value="MFS general substrate transporter like domains"/>
    <property type="match status" value="2"/>
</dbReference>
<reference evidence="4" key="1">
    <citation type="submission" date="2018-05" db="EMBL/GenBank/DDBJ databases">
        <authorList>
            <person name="Lanie J.A."/>
            <person name="Ng W.-L."/>
            <person name="Kazmierczak K.M."/>
            <person name="Andrzejewski T.M."/>
            <person name="Davidsen T.M."/>
            <person name="Wayne K.J."/>
            <person name="Tettelin H."/>
            <person name="Glass J.I."/>
            <person name="Rusch D."/>
            <person name="Podicherti R."/>
            <person name="Tsui H.-C.T."/>
            <person name="Winkler M.E."/>
        </authorList>
    </citation>
    <scope>NUCLEOTIDE SEQUENCE</scope>
</reference>
<dbReference type="SUPFAM" id="SSF103473">
    <property type="entry name" value="MFS general substrate transporter"/>
    <property type="match status" value="1"/>
</dbReference>
<gene>
    <name evidence="4" type="ORF">METZ01_LOCUS78553</name>
</gene>
<accession>A0A381UC21</accession>
<feature type="transmembrane region" description="Helical" evidence="2">
    <location>
        <begin position="17"/>
        <end position="42"/>
    </location>
</feature>
<feature type="transmembrane region" description="Helical" evidence="2">
    <location>
        <begin position="295"/>
        <end position="315"/>
    </location>
</feature>
<organism evidence="4">
    <name type="scientific">marine metagenome</name>
    <dbReference type="NCBI Taxonomy" id="408172"/>
    <lineage>
        <taxon>unclassified sequences</taxon>
        <taxon>metagenomes</taxon>
        <taxon>ecological metagenomes</taxon>
    </lineage>
</organism>
<name>A0A381UC21_9ZZZZ</name>
<evidence type="ECO:0000313" key="4">
    <source>
        <dbReference type="EMBL" id="SVA25699.1"/>
    </source>
</evidence>
<feature type="transmembrane region" description="Helical" evidence="2">
    <location>
        <begin position="233"/>
        <end position="251"/>
    </location>
</feature>
<dbReference type="InterPro" id="IPR011701">
    <property type="entry name" value="MFS"/>
</dbReference>
<evidence type="ECO:0000256" key="1">
    <source>
        <dbReference type="SAM" id="MobiDB-lite"/>
    </source>
</evidence>
<dbReference type="EMBL" id="UINC01006136">
    <property type="protein sequence ID" value="SVA25699.1"/>
    <property type="molecule type" value="Genomic_DNA"/>
</dbReference>
<evidence type="ECO:0000259" key="3">
    <source>
        <dbReference type="PROSITE" id="PS50850"/>
    </source>
</evidence>